<dbReference type="EMBL" id="CP023671">
    <property type="protein sequence ID" value="AYE34327.1"/>
    <property type="molecule type" value="Genomic_DNA"/>
</dbReference>
<evidence type="ECO:0000313" key="8">
    <source>
        <dbReference type="EMBL" id="AYE34327.1"/>
    </source>
</evidence>
<dbReference type="Proteomes" id="UP000280586">
    <property type="component" value="Chromosome"/>
</dbReference>
<gene>
    <name evidence="6 9" type="primary">rnpA</name>
    <name evidence="8" type="ORF">CP523_07655</name>
    <name evidence="9" type="ORF">NH397_15995</name>
</gene>
<accession>A0A9N7JMD2</accession>
<dbReference type="InterPro" id="IPR014721">
    <property type="entry name" value="Ribsml_uS5_D2-typ_fold_subgr"/>
</dbReference>
<comment type="subunit">
    <text evidence="6">Consists of a catalytic RNA component (M1 or rnpB) and a protein subunit.</text>
</comment>
<evidence type="ECO:0000256" key="6">
    <source>
        <dbReference type="HAMAP-Rule" id="MF_00227"/>
    </source>
</evidence>
<name>A0A9N7JMD2_CLOSE</name>
<dbReference type="AlphaFoldDB" id="A0A9N7JMD2"/>
<sequence length="116" mass="13705">MIYRIRKNNEFRTVYKRGKSLANGLLVLYIFNNRRNINEEGHYYNRIGVSVSKKVGNSVIRSRSKRLISESYRLNCENLKNGYDFVFIARTSIKDKTYFEVEDAMKKLFSKAGLYN</sequence>
<evidence type="ECO:0000256" key="4">
    <source>
        <dbReference type="ARBA" id="ARBA00022801"/>
    </source>
</evidence>
<dbReference type="InterPro" id="IPR000100">
    <property type="entry name" value="RNase_P"/>
</dbReference>
<dbReference type="InterPro" id="IPR020568">
    <property type="entry name" value="Ribosomal_Su5_D2-typ_SF"/>
</dbReference>
<dbReference type="GO" id="GO:0030677">
    <property type="term" value="C:ribonuclease P complex"/>
    <property type="evidence" value="ECO:0007669"/>
    <property type="project" value="TreeGrafter"/>
</dbReference>
<keyword evidence="2 6" id="KW-0540">Nuclease</keyword>
<comment type="function">
    <text evidence="6">RNaseP catalyzes the removal of the 5'-leader sequence from pre-tRNA to produce the mature 5'-terminus. It can also cleave other RNA substrates such as 4.5S RNA. The protein component plays an auxiliary but essential role in vivo by binding to the 5'-leader sequence and broadening the substrate specificity of the ribozyme.</text>
</comment>
<keyword evidence="4 6" id="KW-0378">Hydrolase</keyword>
<dbReference type="GO" id="GO:0000049">
    <property type="term" value="F:tRNA binding"/>
    <property type="evidence" value="ECO:0007669"/>
    <property type="project" value="UniProtKB-UniRule"/>
</dbReference>
<dbReference type="SUPFAM" id="SSF54211">
    <property type="entry name" value="Ribosomal protein S5 domain 2-like"/>
    <property type="match status" value="1"/>
</dbReference>
<reference evidence="9" key="2">
    <citation type="submission" date="2022-06" db="EMBL/GenBank/DDBJ databases">
        <authorList>
            <person name="Holder M.E."/>
            <person name="Ajami N.J."/>
            <person name="Petrosino J.F."/>
        </authorList>
    </citation>
    <scope>NUCLEOTIDE SEQUENCE</scope>
    <source>
        <strain evidence="9">RMA 8861</strain>
    </source>
</reference>
<dbReference type="GO" id="GO:0004526">
    <property type="term" value="F:ribonuclease P activity"/>
    <property type="evidence" value="ECO:0007669"/>
    <property type="project" value="UniProtKB-UniRule"/>
</dbReference>
<dbReference type="Pfam" id="PF00825">
    <property type="entry name" value="Ribonuclease_P"/>
    <property type="match status" value="1"/>
</dbReference>
<dbReference type="HAMAP" id="MF_00227">
    <property type="entry name" value="RNase_P"/>
    <property type="match status" value="1"/>
</dbReference>
<keyword evidence="1 6" id="KW-0819">tRNA processing</keyword>
<comment type="similarity">
    <text evidence="6">Belongs to the RnpA family.</text>
</comment>
<dbReference type="Proteomes" id="UP001055437">
    <property type="component" value="Chromosome"/>
</dbReference>
<dbReference type="KEGG" id="csep:CP523_07655"/>
<evidence type="ECO:0000256" key="7">
    <source>
        <dbReference type="NCBIfam" id="TIGR00188"/>
    </source>
</evidence>
<evidence type="ECO:0000313" key="9">
    <source>
        <dbReference type="EMBL" id="USS00916.1"/>
    </source>
</evidence>
<evidence type="ECO:0000256" key="3">
    <source>
        <dbReference type="ARBA" id="ARBA00022759"/>
    </source>
</evidence>
<keyword evidence="11" id="KW-1185">Reference proteome</keyword>
<keyword evidence="5 6" id="KW-0694">RNA-binding</keyword>
<proteinExistence type="inferred from homology"/>
<dbReference type="NCBIfam" id="TIGR00188">
    <property type="entry name" value="rnpA"/>
    <property type="match status" value="1"/>
</dbReference>
<dbReference type="GO" id="GO:0042781">
    <property type="term" value="F:3'-tRNA processing endoribonuclease activity"/>
    <property type="evidence" value="ECO:0007669"/>
    <property type="project" value="TreeGrafter"/>
</dbReference>
<dbReference type="GO" id="GO:0001682">
    <property type="term" value="P:tRNA 5'-leader removal"/>
    <property type="evidence" value="ECO:0007669"/>
    <property type="project" value="UniProtKB-UniRule"/>
</dbReference>
<organism evidence="8 10">
    <name type="scientific">Clostridium septicum</name>
    <dbReference type="NCBI Taxonomy" id="1504"/>
    <lineage>
        <taxon>Bacteria</taxon>
        <taxon>Bacillati</taxon>
        <taxon>Bacillota</taxon>
        <taxon>Clostridia</taxon>
        <taxon>Eubacteriales</taxon>
        <taxon>Clostridiaceae</taxon>
        <taxon>Clostridium</taxon>
    </lineage>
</organism>
<evidence type="ECO:0000256" key="5">
    <source>
        <dbReference type="ARBA" id="ARBA00022884"/>
    </source>
</evidence>
<evidence type="ECO:0000256" key="2">
    <source>
        <dbReference type="ARBA" id="ARBA00022722"/>
    </source>
</evidence>
<evidence type="ECO:0000313" key="10">
    <source>
        <dbReference type="Proteomes" id="UP000280586"/>
    </source>
</evidence>
<dbReference type="EMBL" id="CP099799">
    <property type="protein sequence ID" value="USS00916.1"/>
    <property type="molecule type" value="Genomic_DNA"/>
</dbReference>
<keyword evidence="3 6" id="KW-0255">Endonuclease</keyword>
<comment type="catalytic activity">
    <reaction evidence="6">
        <text>Endonucleolytic cleavage of RNA, removing 5'-extranucleotides from tRNA precursor.</text>
        <dbReference type="EC" id="3.1.26.5"/>
    </reaction>
</comment>
<dbReference type="RefSeq" id="WP_066673859.1">
    <property type="nucleotide sequence ID" value="NZ_CABMIZ010000002.1"/>
</dbReference>
<dbReference type="OrthoDB" id="9810867at2"/>
<protein>
    <recommendedName>
        <fullName evidence="6 7">Ribonuclease P protein component</fullName>
        <shortName evidence="6">RNase P protein</shortName>
        <shortName evidence="6">RNaseP protein</shortName>
        <ecNumber evidence="6 7">3.1.26.5</ecNumber>
    </recommendedName>
    <alternativeName>
        <fullName evidence="6">Protein C5</fullName>
    </alternativeName>
</protein>
<evidence type="ECO:0000313" key="11">
    <source>
        <dbReference type="Proteomes" id="UP001055437"/>
    </source>
</evidence>
<dbReference type="PANTHER" id="PTHR33992:SF1">
    <property type="entry name" value="RIBONUCLEASE P PROTEIN COMPONENT"/>
    <property type="match status" value="1"/>
</dbReference>
<reference evidence="8 10" key="1">
    <citation type="submission" date="2017-09" db="EMBL/GenBank/DDBJ databases">
        <authorList>
            <person name="Thomas P."/>
            <person name="Seyboldt C."/>
        </authorList>
    </citation>
    <scope>NUCLEOTIDE SEQUENCE [LARGE SCALE GENOMIC DNA]</scope>
    <source>
        <strain evidence="8 10">DSM 7534</strain>
    </source>
</reference>
<dbReference type="Gene3D" id="3.30.230.10">
    <property type="match status" value="1"/>
</dbReference>
<evidence type="ECO:0000256" key="1">
    <source>
        <dbReference type="ARBA" id="ARBA00022694"/>
    </source>
</evidence>
<dbReference type="GeneID" id="303560549"/>
<dbReference type="PANTHER" id="PTHR33992">
    <property type="entry name" value="RIBONUCLEASE P PROTEIN COMPONENT"/>
    <property type="match status" value="1"/>
</dbReference>
<dbReference type="EC" id="3.1.26.5" evidence="6 7"/>